<gene>
    <name evidence="2" type="ORF">BO86DRAFT_72808</name>
</gene>
<evidence type="ECO:0000256" key="1">
    <source>
        <dbReference type="SAM" id="Phobius"/>
    </source>
</evidence>
<name>A0A8T8XF26_ASPJA</name>
<evidence type="ECO:0000313" key="3">
    <source>
        <dbReference type="Proteomes" id="UP000249497"/>
    </source>
</evidence>
<dbReference type="Proteomes" id="UP000249497">
    <property type="component" value="Unassembled WGS sequence"/>
</dbReference>
<sequence length="73" mass="8173">MRHTTRVANLLFGCYRPDLLMILTCVVFVSLALLSVALGREMLFSRQVWKSGIPGRVAVIRHGLSSEADHSFQ</sequence>
<keyword evidence="1" id="KW-0472">Membrane</keyword>
<dbReference type="AlphaFoldDB" id="A0A8T8XF26"/>
<accession>A0A8T8XF26</accession>
<protein>
    <submittedName>
        <fullName evidence="2">Uncharacterized protein</fullName>
    </submittedName>
</protein>
<feature type="transmembrane region" description="Helical" evidence="1">
    <location>
        <begin position="20"/>
        <end position="39"/>
    </location>
</feature>
<keyword evidence="3" id="KW-1185">Reference proteome</keyword>
<dbReference type="EMBL" id="KZ824771">
    <property type="protein sequence ID" value="RAH86755.1"/>
    <property type="molecule type" value="Genomic_DNA"/>
</dbReference>
<keyword evidence="1" id="KW-0812">Transmembrane</keyword>
<reference evidence="2 3" key="1">
    <citation type="submission" date="2018-02" db="EMBL/GenBank/DDBJ databases">
        <title>The genomes of Aspergillus section Nigri reveals drivers in fungal speciation.</title>
        <authorList>
            <consortium name="DOE Joint Genome Institute"/>
            <person name="Vesth T.C."/>
            <person name="Nybo J."/>
            <person name="Theobald S."/>
            <person name="Brandl J."/>
            <person name="Frisvad J.C."/>
            <person name="Nielsen K.F."/>
            <person name="Lyhne E.K."/>
            <person name="Kogle M.E."/>
            <person name="Kuo A."/>
            <person name="Riley R."/>
            <person name="Clum A."/>
            <person name="Nolan M."/>
            <person name="Lipzen A."/>
            <person name="Salamov A."/>
            <person name="Henrissat B."/>
            <person name="Wiebenga A."/>
            <person name="De vries R.P."/>
            <person name="Grigoriev I.V."/>
            <person name="Mortensen U.H."/>
            <person name="Andersen M.R."/>
            <person name="Baker S.E."/>
        </authorList>
    </citation>
    <scope>NUCLEOTIDE SEQUENCE [LARGE SCALE GENOMIC DNA]</scope>
    <source>
        <strain evidence="2 3">CBS 114.51</strain>
    </source>
</reference>
<organism evidence="2 3">
    <name type="scientific">Aspergillus japonicus CBS 114.51</name>
    <dbReference type="NCBI Taxonomy" id="1448312"/>
    <lineage>
        <taxon>Eukaryota</taxon>
        <taxon>Fungi</taxon>
        <taxon>Dikarya</taxon>
        <taxon>Ascomycota</taxon>
        <taxon>Pezizomycotina</taxon>
        <taxon>Eurotiomycetes</taxon>
        <taxon>Eurotiomycetidae</taxon>
        <taxon>Eurotiales</taxon>
        <taxon>Aspergillaceae</taxon>
        <taxon>Aspergillus</taxon>
        <taxon>Aspergillus subgen. Circumdati</taxon>
    </lineage>
</organism>
<evidence type="ECO:0000313" key="2">
    <source>
        <dbReference type="EMBL" id="RAH86755.1"/>
    </source>
</evidence>
<proteinExistence type="predicted"/>
<dbReference type="RefSeq" id="XP_025532649.1">
    <property type="nucleotide sequence ID" value="XM_025677606.1"/>
</dbReference>
<keyword evidence="1" id="KW-1133">Transmembrane helix</keyword>
<dbReference type="GeneID" id="37181299"/>